<dbReference type="Proteomes" id="UP000198281">
    <property type="component" value="Unassembled WGS sequence"/>
</dbReference>
<dbReference type="RefSeq" id="WP_089220782.1">
    <property type="nucleotide sequence ID" value="NZ_FZOS01000026.1"/>
</dbReference>
<dbReference type="OrthoDB" id="8421898at2"/>
<sequence length="393" mass="43787">MELPSVTTARAAEIVGIGYEGLRSQLKRGLLKNVGVMAPFYGRDTEAEVLYAKRWRWSKFGVPDLCLMRVAKLLMDAGCSFDVANDIASSEELWRWFNHASDLAGAYLTVIPGLNSYCLYRPEEYERLTADHADYGDTVILVSLGAIYGEVTGAVAERIDVDISEIVDRAAVEALCEQLAEEEGLEISELTARLADLFDRPRDEIMSQLLAERRPPWKVLTDEVIPISDFLRTQGITSGRIRFPQDDKAYDAWVKRDGGDWEGIEATVALARSQILLANAQRGEKVKAGFLGLPDKTAGPVVAAALKRPRVMHSRRGVEAQVEAGIRASLVTKNKPQKYSGGTLLISAQLMRLPDDGWDEMGERIRDDAKEMPFDEVHVIDDRQEPPRVLRLK</sequence>
<reference evidence="2" key="1">
    <citation type="submission" date="2017-06" db="EMBL/GenBank/DDBJ databases">
        <authorList>
            <person name="Varghese N."/>
            <person name="Submissions S."/>
        </authorList>
    </citation>
    <scope>NUCLEOTIDE SEQUENCE [LARGE SCALE GENOMIC DNA]</scope>
    <source>
        <strain evidence="2">LNB2</strain>
    </source>
</reference>
<protein>
    <submittedName>
        <fullName evidence="1">Uncharacterized protein</fullName>
    </submittedName>
</protein>
<organism evidence="1 2">
    <name type="scientific">Edaphosphingomonas laterariae</name>
    <dbReference type="NCBI Taxonomy" id="861865"/>
    <lineage>
        <taxon>Bacteria</taxon>
        <taxon>Pseudomonadati</taxon>
        <taxon>Pseudomonadota</taxon>
        <taxon>Alphaproteobacteria</taxon>
        <taxon>Sphingomonadales</taxon>
        <taxon>Rhizorhabdaceae</taxon>
        <taxon>Edaphosphingomonas</taxon>
    </lineage>
</organism>
<accession>A0A239IPM8</accession>
<evidence type="ECO:0000313" key="2">
    <source>
        <dbReference type="Proteomes" id="UP000198281"/>
    </source>
</evidence>
<gene>
    <name evidence="1" type="ORF">SAMN06295912_12631</name>
</gene>
<name>A0A239IPM8_9SPHN</name>
<dbReference type="EMBL" id="FZOS01000026">
    <property type="protein sequence ID" value="SNS95736.1"/>
    <property type="molecule type" value="Genomic_DNA"/>
</dbReference>
<keyword evidence="2" id="KW-1185">Reference proteome</keyword>
<proteinExistence type="predicted"/>
<dbReference type="AlphaFoldDB" id="A0A239IPM8"/>
<evidence type="ECO:0000313" key="1">
    <source>
        <dbReference type="EMBL" id="SNS95736.1"/>
    </source>
</evidence>